<dbReference type="Proteomes" id="UP001597308">
    <property type="component" value="Unassembled WGS sequence"/>
</dbReference>
<comment type="caution">
    <text evidence="2">The sequence shown here is derived from an EMBL/GenBank/DDBJ whole genome shotgun (WGS) entry which is preliminary data.</text>
</comment>
<reference evidence="3" key="1">
    <citation type="journal article" date="2019" name="Int. J. Syst. Evol. Microbiol.">
        <title>The Global Catalogue of Microorganisms (GCM) 10K type strain sequencing project: providing services to taxonomists for standard genome sequencing and annotation.</title>
        <authorList>
            <consortium name="The Broad Institute Genomics Platform"/>
            <consortium name="The Broad Institute Genome Sequencing Center for Infectious Disease"/>
            <person name="Wu L."/>
            <person name="Ma J."/>
        </authorList>
    </citation>
    <scope>NUCLEOTIDE SEQUENCE [LARGE SCALE GENOMIC DNA]</scope>
    <source>
        <strain evidence="3">KCTC 23707</strain>
    </source>
</reference>
<name>A0ABW4KCR9_9HYPH</name>
<evidence type="ECO:0000313" key="3">
    <source>
        <dbReference type="Proteomes" id="UP001597308"/>
    </source>
</evidence>
<protein>
    <submittedName>
        <fullName evidence="2">Uncharacterized protein</fullName>
    </submittedName>
</protein>
<gene>
    <name evidence="2" type="ORF">ACFSCV_18770</name>
</gene>
<keyword evidence="3" id="KW-1185">Reference proteome</keyword>
<organism evidence="2 3">
    <name type="scientific">Methylopila henanensis</name>
    <dbReference type="NCBI Taxonomy" id="873516"/>
    <lineage>
        <taxon>Bacteria</taxon>
        <taxon>Pseudomonadati</taxon>
        <taxon>Pseudomonadota</taxon>
        <taxon>Alphaproteobacteria</taxon>
        <taxon>Hyphomicrobiales</taxon>
        <taxon>Methylopilaceae</taxon>
        <taxon>Methylopila</taxon>
    </lineage>
</organism>
<evidence type="ECO:0000256" key="1">
    <source>
        <dbReference type="SAM" id="MobiDB-lite"/>
    </source>
</evidence>
<sequence length="243" mass="24648">MTTSGETKAGWGALAKGAIGAAALAVAGFVGTVFTNVLSAPKDTVAYDLVQSITGLLKSGEAPPPTPATPERVESASSDRAAAPPPVERKAEVASPAAKVGLPSAADVAPPHKPALPPSTSVSAGPRPSIGDAPAGSMLDRARQLNADIEKTRVKTAALADGRVMTLADSSETPICGKTWRVAVTSVAAGRGEVALRGGGEAAPVTLSVGAPREVAADCRVELLLAYEDLTTRRAQLRETRTR</sequence>
<proteinExistence type="predicted"/>
<accession>A0ABW4KCR9</accession>
<dbReference type="EMBL" id="JBHUER010000014">
    <property type="protein sequence ID" value="MFD1705054.1"/>
    <property type="molecule type" value="Genomic_DNA"/>
</dbReference>
<feature type="region of interest" description="Disordered" evidence="1">
    <location>
        <begin position="57"/>
        <end position="137"/>
    </location>
</feature>
<evidence type="ECO:0000313" key="2">
    <source>
        <dbReference type="EMBL" id="MFD1705054.1"/>
    </source>
</evidence>
<dbReference type="RefSeq" id="WP_378801107.1">
    <property type="nucleotide sequence ID" value="NZ_JBHUER010000014.1"/>
</dbReference>